<dbReference type="Proteomes" id="UP000471521">
    <property type="component" value="Unassembled WGS sequence"/>
</dbReference>
<protein>
    <submittedName>
        <fullName evidence="2">Uncharacterized protein</fullName>
    </submittedName>
</protein>
<gene>
    <name evidence="2" type="ORF">GRX66_03745</name>
</gene>
<keyword evidence="3" id="KW-1185">Reference proteome</keyword>
<evidence type="ECO:0000256" key="1">
    <source>
        <dbReference type="SAM" id="MobiDB-lite"/>
    </source>
</evidence>
<proteinExistence type="predicted"/>
<evidence type="ECO:0000313" key="3">
    <source>
        <dbReference type="Proteomes" id="UP000471521"/>
    </source>
</evidence>
<dbReference type="AlphaFoldDB" id="A0A6B0SQ41"/>
<dbReference type="EMBL" id="WUUU01000014">
    <property type="protein sequence ID" value="MXR19759.1"/>
    <property type="molecule type" value="Genomic_DNA"/>
</dbReference>
<dbReference type="RefSeq" id="WP_159525331.1">
    <property type="nucleotide sequence ID" value="NZ_WUUU01000014.1"/>
</dbReference>
<accession>A0A6B0SQ41</accession>
<reference evidence="2 3" key="1">
    <citation type="submission" date="2019-12" db="EMBL/GenBank/DDBJ databases">
        <title>Isolation and characterization of three novel carbon monoxide-oxidizing members of Halobacteria from salione crusts and soils.</title>
        <authorList>
            <person name="Myers M.R."/>
            <person name="King G.M."/>
        </authorList>
    </citation>
    <scope>NUCLEOTIDE SEQUENCE [LARGE SCALE GENOMIC DNA]</scope>
    <source>
        <strain evidence="2 3">PCN9</strain>
    </source>
</reference>
<sequence length="56" mass="5776">MTATEFVKCVLCGGEIRDDHDAAVLSSGDLAHAGCQSEPQAAGTSQGRIGDWGVEK</sequence>
<evidence type="ECO:0000313" key="2">
    <source>
        <dbReference type="EMBL" id="MXR19759.1"/>
    </source>
</evidence>
<comment type="caution">
    <text evidence="2">The sequence shown here is derived from an EMBL/GenBank/DDBJ whole genome shotgun (WGS) entry which is preliminary data.</text>
</comment>
<feature type="compositionally biased region" description="Polar residues" evidence="1">
    <location>
        <begin position="37"/>
        <end position="47"/>
    </location>
</feature>
<organism evidence="2 3">
    <name type="scientific">Halobacterium bonnevillei</name>
    <dbReference type="NCBI Taxonomy" id="2692200"/>
    <lineage>
        <taxon>Archaea</taxon>
        <taxon>Methanobacteriati</taxon>
        <taxon>Methanobacteriota</taxon>
        <taxon>Stenosarchaea group</taxon>
        <taxon>Halobacteria</taxon>
        <taxon>Halobacteriales</taxon>
        <taxon>Halobacteriaceae</taxon>
        <taxon>Halobacterium</taxon>
    </lineage>
</organism>
<feature type="region of interest" description="Disordered" evidence="1">
    <location>
        <begin position="35"/>
        <end position="56"/>
    </location>
</feature>
<name>A0A6B0SQ41_9EURY</name>